<dbReference type="AlphaFoldDB" id="A0A1H0AAU7"/>
<keyword evidence="1 4" id="KW-0479">Metal-binding</keyword>
<organism evidence="5 6">
    <name type="scientific">Geodermatophilus siccatus</name>
    <dbReference type="NCBI Taxonomy" id="1137991"/>
    <lineage>
        <taxon>Bacteria</taxon>
        <taxon>Bacillati</taxon>
        <taxon>Actinomycetota</taxon>
        <taxon>Actinomycetes</taxon>
        <taxon>Geodermatophilales</taxon>
        <taxon>Geodermatophilaceae</taxon>
        <taxon>Geodermatophilus</taxon>
    </lineage>
</organism>
<dbReference type="PANTHER" id="PTHR20854:SF4">
    <property type="entry name" value="INOSITOL-1-MONOPHOSPHATASE-RELATED"/>
    <property type="match status" value="1"/>
</dbReference>
<feature type="binding site" evidence="4">
    <location>
        <position position="183"/>
    </location>
    <ligand>
        <name>Mg(2+)</name>
        <dbReference type="ChEBI" id="CHEBI:18420"/>
        <label>1</label>
        <note>catalytic</note>
    </ligand>
</feature>
<reference evidence="6" key="1">
    <citation type="submission" date="2016-10" db="EMBL/GenBank/DDBJ databases">
        <authorList>
            <person name="Varghese N."/>
            <person name="Submissions S."/>
        </authorList>
    </citation>
    <scope>NUCLEOTIDE SEQUENCE [LARGE SCALE GENOMIC DNA]</scope>
    <source>
        <strain evidence="6">DSM 45419</strain>
    </source>
</reference>
<dbReference type="PROSITE" id="PS00629">
    <property type="entry name" value="IMP_1"/>
    <property type="match status" value="1"/>
</dbReference>
<evidence type="ECO:0000256" key="2">
    <source>
        <dbReference type="ARBA" id="ARBA00022801"/>
    </source>
</evidence>
<dbReference type="GO" id="GO:0006020">
    <property type="term" value="P:inositol metabolic process"/>
    <property type="evidence" value="ECO:0007669"/>
    <property type="project" value="TreeGrafter"/>
</dbReference>
<feature type="binding site" evidence="4">
    <location>
        <position position="203"/>
    </location>
    <ligand>
        <name>Mg(2+)</name>
        <dbReference type="ChEBI" id="CHEBI:18420"/>
        <label>1</label>
        <note>catalytic</note>
    </ligand>
</feature>
<sequence length="369" mass="37831">MVEPQLEELAGSEPLDLRVATGSAEVQAAARALDVAPAALATTLTDPDLRLLVDDRDGVALLRRAWADDGRAEAVLVRRRGALVAQPAVLAVASAWGCERVRGAATDDVVAVPTPPDDAPLRARFLHLAALAATRVEVAVALARDAGQESTKADGSPSLGADEAAHLAAAHALRPLGVTVLSEERSDRPVPGDEPWVVLDPLDGTGNFRAGLAPWAFSAALVQDGRPVAGLVADLSSGRRWSGAVGDGARRDGVPVRPRDAGTVVAPTAPSGAAVVVPASARRVRVTGCTAVDVCLVADGAAGAWQNLDRSGTHVHDVAGGLALLAAAGGVALGPDGAPLRLRPDTERLFRFVAAGTEERARALLRELT</sequence>
<evidence type="ECO:0000256" key="4">
    <source>
        <dbReference type="PIRSR" id="PIRSR600760-2"/>
    </source>
</evidence>
<evidence type="ECO:0000256" key="1">
    <source>
        <dbReference type="ARBA" id="ARBA00022723"/>
    </source>
</evidence>
<dbReference type="InterPro" id="IPR000760">
    <property type="entry name" value="Inositol_monophosphatase-like"/>
</dbReference>
<feature type="binding site" evidence="4">
    <location>
        <position position="202"/>
    </location>
    <ligand>
        <name>Mg(2+)</name>
        <dbReference type="ChEBI" id="CHEBI:18420"/>
        <label>1</label>
        <note>catalytic</note>
    </ligand>
</feature>
<evidence type="ECO:0000256" key="3">
    <source>
        <dbReference type="ARBA" id="ARBA00022842"/>
    </source>
</evidence>
<evidence type="ECO:0000313" key="5">
    <source>
        <dbReference type="EMBL" id="SDN30605.1"/>
    </source>
</evidence>
<proteinExistence type="predicted"/>
<dbReference type="GO" id="GO:0046872">
    <property type="term" value="F:metal ion binding"/>
    <property type="evidence" value="ECO:0007669"/>
    <property type="project" value="UniProtKB-KW"/>
</dbReference>
<feature type="binding site" evidence="4">
    <location>
        <position position="200"/>
    </location>
    <ligand>
        <name>Mg(2+)</name>
        <dbReference type="ChEBI" id="CHEBI:18420"/>
        <label>1</label>
        <note>catalytic</note>
    </ligand>
</feature>
<dbReference type="EMBL" id="FNHE01000016">
    <property type="protein sequence ID" value="SDN30605.1"/>
    <property type="molecule type" value="Genomic_DNA"/>
</dbReference>
<evidence type="ECO:0000313" key="6">
    <source>
        <dbReference type="Proteomes" id="UP000198680"/>
    </source>
</evidence>
<keyword evidence="6" id="KW-1185">Reference proteome</keyword>
<dbReference type="PRINTS" id="PR00377">
    <property type="entry name" value="IMPHPHTASES"/>
</dbReference>
<protein>
    <submittedName>
        <fullName evidence="5">3'(2'), 5'-bisphosphate nucleotidase</fullName>
    </submittedName>
</protein>
<keyword evidence="2" id="KW-0378">Hydrolase</keyword>
<name>A0A1H0AAU7_9ACTN</name>
<dbReference type="GO" id="GO:0007165">
    <property type="term" value="P:signal transduction"/>
    <property type="evidence" value="ECO:0007669"/>
    <property type="project" value="TreeGrafter"/>
</dbReference>
<dbReference type="Gene3D" id="3.30.540.10">
    <property type="entry name" value="Fructose-1,6-Bisphosphatase, subunit A, domain 1"/>
    <property type="match status" value="1"/>
</dbReference>
<accession>A0A1H0AAU7</accession>
<comment type="cofactor">
    <cofactor evidence="4">
        <name>Mg(2+)</name>
        <dbReference type="ChEBI" id="CHEBI:18420"/>
    </cofactor>
</comment>
<dbReference type="RefSeq" id="WP_091223641.1">
    <property type="nucleotide sequence ID" value="NZ_FNHE01000016.1"/>
</dbReference>
<dbReference type="InterPro" id="IPR020583">
    <property type="entry name" value="Inositol_monoP_metal-BS"/>
</dbReference>
<dbReference type="Gene3D" id="3.40.190.80">
    <property type="match status" value="1"/>
</dbReference>
<dbReference type="Proteomes" id="UP000198680">
    <property type="component" value="Unassembled WGS sequence"/>
</dbReference>
<dbReference type="STRING" id="1137991.SAMN05660642_04524"/>
<gene>
    <name evidence="5" type="ORF">SAMN05660642_04524</name>
</gene>
<dbReference type="PANTHER" id="PTHR20854">
    <property type="entry name" value="INOSITOL MONOPHOSPHATASE"/>
    <property type="match status" value="1"/>
</dbReference>
<dbReference type="Pfam" id="PF00459">
    <property type="entry name" value="Inositol_P"/>
    <property type="match status" value="1"/>
</dbReference>
<dbReference type="GO" id="GO:0008934">
    <property type="term" value="F:inositol monophosphate 1-phosphatase activity"/>
    <property type="evidence" value="ECO:0007669"/>
    <property type="project" value="TreeGrafter"/>
</dbReference>
<keyword evidence="3 4" id="KW-0460">Magnesium</keyword>
<feature type="binding site" evidence="4">
    <location>
        <position position="317"/>
    </location>
    <ligand>
        <name>Mg(2+)</name>
        <dbReference type="ChEBI" id="CHEBI:18420"/>
        <label>1</label>
        <note>catalytic</note>
    </ligand>
</feature>
<dbReference type="SUPFAM" id="SSF56655">
    <property type="entry name" value="Carbohydrate phosphatase"/>
    <property type="match status" value="1"/>
</dbReference>
<dbReference type="OrthoDB" id="5414450at2"/>